<evidence type="ECO:0000313" key="1">
    <source>
        <dbReference type="EMBL" id="AFL55035.1"/>
    </source>
</evidence>
<dbReference type="AlphaFoldDB" id="I3XGM9"/>
<evidence type="ECO:0000313" key="2">
    <source>
        <dbReference type="Proteomes" id="UP000006180"/>
    </source>
</evidence>
<gene>
    <name evidence="1" type="ORF">USDA257_p03200</name>
</gene>
<proteinExistence type="predicted"/>
<reference evidence="1" key="1">
    <citation type="journal article" date="2012" name="J. Bacteriol.">
        <title>Complete genome sequence of the broad-host-range strain Sinorhizobium fredii USDA257.</title>
        <authorList>
            <person name="Schuldes J."/>
            <person name="Rodriguez Orbegoso M."/>
            <person name="Schmeisser C."/>
            <person name="Krishnan H.B."/>
            <person name="Daniel R."/>
            <person name="Streit W.R."/>
        </authorList>
    </citation>
    <scope>NUCLEOTIDE SEQUENCE [LARGE SCALE GENOMIC DNA]</scope>
    <source>
        <strain evidence="1">USDA 257</strain>
        <plasmid evidence="1">pUSDA257</plasmid>
    </source>
</reference>
<dbReference type="EMBL" id="CP003565">
    <property type="protein sequence ID" value="AFL55035.1"/>
    <property type="molecule type" value="Genomic_DNA"/>
</dbReference>
<dbReference type="HOGENOM" id="CLU_3189059_0_0_5"/>
<protein>
    <submittedName>
        <fullName evidence="1">Uncharacterized protein</fullName>
    </submittedName>
</protein>
<geneLocation type="plasmid" evidence="2">
    <name>pUSDA257 fragment 2</name>
</geneLocation>
<sequence>MEFGNISKIHILNGNHPHIGYKGDVSFRAYLHVRWRTIGSHQEEKS</sequence>
<keyword evidence="1" id="KW-0614">Plasmid</keyword>
<organism evidence="1">
    <name type="scientific">Sinorhizobium fredii (strain USDA 257)</name>
    <dbReference type="NCBI Taxonomy" id="1185652"/>
    <lineage>
        <taxon>Bacteria</taxon>
        <taxon>Pseudomonadati</taxon>
        <taxon>Pseudomonadota</taxon>
        <taxon>Alphaproteobacteria</taxon>
        <taxon>Hyphomicrobiales</taxon>
        <taxon>Rhizobiaceae</taxon>
        <taxon>Sinorhizobium/Ensifer group</taxon>
        <taxon>Sinorhizobium</taxon>
    </lineage>
</organism>
<accession>I3XGM9</accession>
<name>I3XGM9_SINF2</name>